<feature type="domain" description="BTB" evidence="1">
    <location>
        <begin position="5"/>
        <end position="80"/>
    </location>
</feature>
<reference evidence="2 3" key="1">
    <citation type="journal article" date="2019" name="Nat. Ecol. Evol.">
        <title>Megaphylogeny resolves global patterns of mushroom evolution.</title>
        <authorList>
            <person name="Varga T."/>
            <person name="Krizsan K."/>
            <person name="Foldi C."/>
            <person name="Dima B."/>
            <person name="Sanchez-Garcia M."/>
            <person name="Sanchez-Ramirez S."/>
            <person name="Szollosi G.J."/>
            <person name="Szarkandi J.G."/>
            <person name="Papp V."/>
            <person name="Albert L."/>
            <person name="Andreopoulos W."/>
            <person name="Angelini C."/>
            <person name="Antonin V."/>
            <person name="Barry K.W."/>
            <person name="Bougher N.L."/>
            <person name="Buchanan P."/>
            <person name="Buyck B."/>
            <person name="Bense V."/>
            <person name="Catcheside P."/>
            <person name="Chovatia M."/>
            <person name="Cooper J."/>
            <person name="Damon W."/>
            <person name="Desjardin D."/>
            <person name="Finy P."/>
            <person name="Geml J."/>
            <person name="Haridas S."/>
            <person name="Hughes K."/>
            <person name="Justo A."/>
            <person name="Karasinski D."/>
            <person name="Kautmanova I."/>
            <person name="Kiss B."/>
            <person name="Kocsube S."/>
            <person name="Kotiranta H."/>
            <person name="LaButti K.M."/>
            <person name="Lechner B.E."/>
            <person name="Liimatainen K."/>
            <person name="Lipzen A."/>
            <person name="Lukacs Z."/>
            <person name="Mihaltcheva S."/>
            <person name="Morgado L.N."/>
            <person name="Niskanen T."/>
            <person name="Noordeloos M.E."/>
            <person name="Ohm R.A."/>
            <person name="Ortiz-Santana B."/>
            <person name="Ovrebo C."/>
            <person name="Racz N."/>
            <person name="Riley R."/>
            <person name="Savchenko A."/>
            <person name="Shiryaev A."/>
            <person name="Soop K."/>
            <person name="Spirin V."/>
            <person name="Szebenyi C."/>
            <person name="Tomsovsky M."/>
            <person name="Tulloss R.E."/>
            <person name="Uehling J."/>
            <person name="Grigoriev I.V."/>
            <person name="Vagvolgyi C."/>
            <person name="Papp T."/>
            <person name="Martin F.M."/>
            <person name="Miettinen O."/>
            <person name="Hibbett D.S."/>
            <person name="Nagy L.G."/>
        </authorList>
    </citation>
    <scope>NUCLEOTIDE SEQUENCE [LARGE SCALE GENOMIC DNA]</scope>
    <source>
        <strain evidence="2 3">OMC1185</strain>
    </source>
</reference>
<dbReference type="PROSITE" id="PS50097">
    <property type="entry name" value="BTB"/>
    <property type="match status" value="1"/>
</dbReference>
<evidence type="ECO:0000313" key="3">
    <source>
        <dbReference type="Proteomes" id="UP000305948"/>
    </source>
</evidence>
<dbReference type="InterPro" id="IPR000210">
    <property type="entry name" value="BTB/POZ_dom"/>
</dbReference>
<sequence length="298" mass="33893">DLWFPDGSIVLEAAGNVFRVHKSLLLMHSEVFKAMLDFPPGSAQESFEGAPLVHLDEDVDSDDIRCLLNAIYKRQYFIKGAYTPFDRLAALLRMSKRYRIKHLKDEIAAHLSLIYPTTLSDFRRRDKTLLGDSTTHMFEALAMANEVPLDAILPAAYYCAAELPIEDIVYGITVGMGDETSEFELKSEHDKGIILVGREDLIQYKHELMDSFLLSVSPTPTCRAKHLCRAALASYLSDQKDRGLLSCCDIFTRQPLWKQYRNHTNQLCQPCKDVFQASETKALETVWKRLPVIFGLKE</sequence>
<proteinExistence type="predicted"/>
<evidence type="ECO:0000313" key="2">
    <source>
        <dbReference type="EMBL" id="TFK51928.1"/>
    </source>
</evidence>
<dbReference type="InterPro" id="IPR011333">
    <property type="entry name" value="SKP1/BTB/POZ_sf"/>
</dbReference>
<dbReference type="EMBL" id="ML213510">
    <property type="protein sequence ID" value="TFK51928.1"/>
    <property type="molecule type" value="Genomic_DNA"/>
</dbReference>
<name>A0A5C3N773_9AGAM</name>
<protein>
    <recommendedName>
        <fullName evidence="1">BTB domain-containing protein</fullName>
    </recommendedName>
</protein>
<dbReference type="Pfam" id="PF00651">
    <property type="entry name" value="BTB"/>
    <property type="match status" value="1"/>
</dbReference>
<dbReference type="CDD" id="cd18186">
    <property type="entry name" value="BTB_POZ_ZBTB_KLHL-like"/>
    <property type="match status" value="1"/>
</dbReference>
<evidence type="ECO:0000259" key="1">
    <source>
        <dbReference type="PROSITE" id="PS50097"/>
    </source>
</evidence>
<dbReference type="Proteomes" id="UP000305948">
    <property type="component" value="Unassembled WGS sequence"/>
</dbReference>
<dbReference type="SUPFAM" id="SSF54695">
    <property type="entry name" value="POZ domain"/>
    <property type="match status" value="1"/>
</dbReference>
<dbReference type="AlphaFoldDB" id="A0A5C3N773"/>
<dbReference type="OrthoDB" id="3218112at2759"/>
<feature type="non-terminal residue" evidence="2">
    <location>
        <position position="298"/>
    </location>
</feature>
<dbReference type="Gene3D" id="3.30.710.10">
    <property type="entry name" value="Potassium Channel Kv1.1, Chain A"/>
    <property type="match status" value="1"/>
</dbReference>
<gene>
    <name evidence="2" type="ORF">OE88DRAFT_1605039</name>
</gene>
<dbReference type="SMART" id="SM00225">
    <property type="entry name" value="BTB"/>
    <property type="match status" value="1"/>
</dbReference>
<accession>A0A5C3N773</accession>
<organism evidence="2 3">
    <name type="scientific">Heliocybe sulcata</name>
    <dbReference type="NCBI Taxonomy" id="5364"/>
    <lineage>
        <taxon>Eukaryota</taxon>
        <taxon>Fungi</taxon>
        <taxon>Dikarya</taxon>
        <taxon>Basidiomycota</taxon>
        <taxon>Agaricomycotina</taxon>
        <taxon>Agaricomycetes</taxon>
        <taxon>Gloeophyllales</taxon>
        <taxon>Gloeophyllaceae</taxon>
        <taxon>Heliocybe</taxon>
    </lineage>
</organism>
<keyword evidence="3" id="KW-1185">Reference proteome</keyword>
<feature type="non-terminal residue" evidence="2">
    <location>
        <position position="1"/>
    </location>
</feature>